<feature type="domain" description="SbsA Ig-like" evidence="2">
    <location>
        <begin position="64"/>
        <end position="160"/>
    </location>
</feature>
<dbReference type="AlphaFoldDB" id="A0A5C6M3D6"/>
<proteinExistence type="predicted"/>
<comment type="caution">
    <text evidence="3">The sequence shown here is derived from an EMBL/GenBank/DDBJ whole genome shotgun (WGS) entry which is preliminary data.</text>
</comment>
<organism evidence="3 4">
    <name type="scientific">Planctomyces bekefii</name>
    <dbReference type="NCBI Taxonomy" id="1653850"/>
    <lineage>
        <taxon>Bacteria</taxon>
        <taxon>Pseudomonadati</taxon>
        <taxon>Planctomycetota</taxon>
        <taxon>Planctomycetia</taxon>
        <taxon>Planctomycetales</taxon>
        <taxon>Planctomycetaceae</taxon>
        <taxon>Planctomyces</taxon>
    </lineage>
</organism>
<protein>
    <recommendedName>
        <fullName evidence="2">SbsA Ig-like domain-containing protein</fullName>
    </recommendedName>
</protein>
<keyword evidence="1" id="KW-0732">Signal</keyword>
<dbReference type="Pfam" id="PF13205">
    <property type="entry name" value="Big_5"/>
    <property type="match status" value="1"/>
</dbReference>
<evidence type="ECO:0000313" key="3">
    <source>
        <dbReference type="EMBL" id="TWW08787.1"/>
    </source>
</evidence>
<evidence type="ECO:0000259" key="2">
    <source>
        <dbReference type="Pfam" id="PF13205"/>
    </source>
</evidence>
<dbReference type="Proteomes" id="UP000321083">
    <property type="component" value="Unassembled WGS sequence"/>
</dbReference>
<sequence length="173" mass="19117">VGHTSMYSNKTGFKNNAVGQLSLYFNTTGSNNTATGGYEWNFTTGAGVCDFDLGCIVNEDALILHLSPPDNGAHFQKNQSLNITFNKNVTKKSGNFVLKKFSDNSVLETIPVNSSQVTGWGTSRIIINPSTNFTDNTQYFMNMDFDGYRTESDKNEWNFTIQKYPSVFSGSGL</sequence>
<evidence type="ECO:0000313" key="4">
    <source>
        <dbReference type="Proteomes" id="UP000321083"/>
    </source>
</evidence>
<reference evidence="3 4" key="1">
    <citation type="submission" date="2019-08" db="EMBL/GenBank/DDBJ databases">
        <title>100 year-old enigma solved: identification of Planctomyces bekefii, the type genus and species of the phylum Planctomycetes.</title>
        <authorList>
            <person name="Svetlana D.N."/>
            <person name="Overmann J."/>
        </authorList>
    </citation>
    <scope>NUCLEOTIDE SEQUENCE [LARGE SCALE GENOMIC DNA]</scope>
    <source>
        <strain evidence="3">Phe10_nw2017</strain>
    </source>
</reference>
<keyword evidence="4" id="KW-1185">Reference proteome</keyword>
<dbReference type="EMBL" id="SRHE01000504">
    <property type="protein sequence ID" value="TWW08787.1"/>
    <property type="molecule type" value="Genomic_DNA"/>
</dbReference>
<reference evidence="3 4" key="2">
    <citation type="submission" date="2019-08" db="EMBL/GenBank/DDBJ databases">
        <authorList>
            <person name="Henke P."/>
        </authorList>
    </citation>
    <scope>NUCLEOTIDE SEQUENCE [LARGE SCALE GENOMIC DNA]</scope>
    <source>
        <strain evidence="3">Phe10_nw2017</strain>
    </source>
</reference>
<accession>A0A5C6M3D6</accession>
<feature type="non-terminal residue" evidence="3">
    <location>
        <position position="1"/>
    </location>
</feature>
<evidence type="ECO:0000256" key="1">
    <source>
        <dbReference type="ARBA" id="ARBA00022729"/>
    </source>
</evidence>
<dbReference type="InterPro" id="IPR032812">
    <property type="entry name" value="SbsA_Ig"/>
</dbReference>
<name>A0A5C6M3D6_9PLAN</name>
<gene>
    <name evidence="3" type="ORF">E3A20_20860</name>
</gene>